<feature type="domain" description="WASH complex subunit 7 C-terminal" evidence="3">
    <location>
        <begin position="987"/>
        <end position="1146"/>
    </location>
</feature>
<feature type="domain" description="WASH complex subunit 4 N-terminal" evidence="2">
    <location>
        <begin position="51"/>
        <end position="591"/>
    </location>
</feature>
<evidence type="ECO:0000259" key="1">
    <source>
        <dbReference type="Pfam" id="PF14744"/>
    </source>
</evidence>
<dbReference type="GO" id="GO:0071203">
    <property type="term" value="C:WASH complex"/>
    <property type="evidence" value="ECO:0007669"/>
    <property type="project" value="InterPro"/>
</dbReference>
<dbReference type="EMBL" id="CAKKLH010000309">
    <property type="protein sequence ID" value="CAH0110986.1"/>
    <property type="molecule type" value="Genomic_DNA"/>
</dbReference>
<dbReference type="Proteomes" id="UP000789390">
    <property type="component" value="Unassembled WGS sequence"/>
</dbReference>
<dbReference type="PANTHER" id="PTHR31409">
    <property type="entry name" value="WASH COMPLEX SUBUNIT 4"/>
    <property type="match status" value="1"/>
</dbReference>
<sequence length="1157" mass="132001">MVGMNGNSSITNHEYGRYAAEKVAKEYVAREYSDFMVKCGSDLDAMCQVHENLGKENVSQTVCLDLIPREDISLVDLVHSDHEELRKVVLALSHLVSEMDFLVEEGRSFYYPLLYYGEGVDEKALQAGEGHACAGRMVETLQKLLSYVNYSYKVIKNMVGQLSRLYCSADAGPKYFEIGETHFKIVFERMGSVLAILVNLDSIINRNNLLREHIAQLQHVVRSIQHNASNFDTTPEDLRLLDLSLDEITEKTLSGTLFLRCMNQSFPTNNNKVLLDEISANVKGFLEELSFRLEKEGERDNLENMQKFLNIVCLYVLHAHLGLRVDNRQLKTIIDVAKNSIVAVPLVGSCLWFPDQFLSLYLPRGDRAVDVKMLENVGTARFQYVRQRSQQIAKDLQLWNTKIVFWLSRLSGQHVNSQEELTNQCCLVLQGLRYVAKLSGVVRLILNLHLAIQPVISKGTVMAAFQTFELIKTLQKAIEKQLTDYPQAWMHLQQQLRRSVSDVVQFVSKRLASEKSNKKRPRKTISAALALAERVLTGPCTSSRVSTARISLAIACNAFRDEELSLLAHRLQKMELLSVGIRQRVRELADCEVFYWHKSLLNTYLPEARERRFESPRIGQTLMAAMDCQVALASVKHLSNPTRLVDAHQKFIRRAIDVHIVEPLCASVETELRIQSHAHLHPTPRNPFKESPCLNTLGNLPLSRHEQLSVSHQVEHYLGQTFYNLAALASHDWRKYGQMRLLAGLAFNLKPLPDRLPSQTLEQGLDVLEIMRNIHLFVARFGYNLNNQFFVEQSSSSKHLSTIGIKHASNSIRTHGSGVVNTAVNFTYQFLRKKFFVFSQFLYDEHIKSRLMKDARYLRELSEGKDSALKYPYERAEKFHRGIRKLGLNSIGLSYLDQFRILITHLGNALGYVRMLRSGSIHCSAESCAPVPDLAELVYLNETGVDHQLGSSTSSLKNHNDTMDMADGLFESLAKPNPALSSLSELSSKALDKVLDDLAQNLSESSDYFKLLVDVFRPFFRDPRHSHLRHFYVIVPPLTVNYVEHIVTCKEKLTKKNRQETSTFTDDGLAMGLAYCLSVLDQWKDFDALQWFSSVREFFERERKIAGLQSQASQDTLSLTLHRLETYRQEFDLLFYNLNSARIFFRHERPIIPASSI</sequence>
<dbReference type="InterPro" id="IPR028282">
    <property type="entry name" value="WASH-7_central"/>
</dbReference>
<evidence type="ECO:0000259" key="2">
    <source>
        <dbReference type="Pfam" id="PF14745"/>
    </source>
</evidence>
<proteinExistence type="predicted"/>
<dbReference type="GO" id="GO:0016197">
    <property type="term" value="P:endosomal transport"/>
    <property type="evidence" value="ECO:0007669"/>
    <property type="project" value="TreeGrafter"/>
</dbReference>
<evidence type="ECO:0000259" key="3">
    <source>
        <dbReference type="Pfam" id="PF14746"/>
    </source>
</evidence>
<evidence type="ECO:0000313" key="5">
    <source>
        <dbReference type="Proteomes" id="UP000789390"/>
    </source>
</evidence>
<reference evidence="4" key="1">
    <citation type="submission" date="2021-11" db="EMBL/GenBank/DDBJ databases">
        <authorList>
            <person name="Schell T."/>
        </authorList>
    </citation>
    <scope>NUCLEOTIDE SEQUENCE</scope>
    <source>
        <strain evidence="4">M5</strain>
    </source>
</reference>
<gene>
    <name evidence="4" type="ORF">DGAL_LOCUS14595</name>
</gene>
<dbReference type="AlphaFoldDB" id="A0A8J2WPL0"/>
<evidence type="ECO:0008006" key="6">
    <source>
        <dbReference type="Google" id="ProtNLM"/>
    </source>
</evidence>
<dbReference type="InterPro" id="IPR027307">
    <property type="entry name" value="WASH7"/>
</dbReference>
<comment type="caution">
    <text evidence="4">The sequence shown here is derived from an EMBL/GenBank/DDBJ whole genome shotgun (WGS) entry which is preliminary data.</text>
</comment>
<organism evidence="4 5">
    <name type="scientific">Daphnia galeata</name>
    <dbReference type="NCBI Taxonomy" id="27404"/>
    <lineage>
        <taxon>Eukaryota</taxon>
        <taxon>Metazoa</taxon>
        <taxon>Ecdysozoa</taxon>
        <taxon>Arthropoda</taxon>
        <taxon>Crustacea</taxon>
        <taxon>Branchiopoda</taxon>
        <taxon>Diplostraca</taxon>
        <taxon>Cladocera</taxon>
        <taxon>Anomopoda</taxon>
        <taxon>Daphniidae</taxon>
        <taxon>Daphnia</taxon>
    </lineage>
</organism>
<accession>A0A8J2WPL0</accession>
<dbReference type="Pfam" id="PF14744">
    <property type="entry name" value="WASH-7_mid"/>
    <property type="match status" value="1"/>
</dbReference>
<dbReference type="OrthoDB" id="10261210at2759"/>
<evidence type="ECO:0000313" key="4">
    <source>
        <dbReference type="EMBL" id="CAH0110986.1"/>
    </source>
</evidence>
<dbReference type="GO" id="GO:0005768">
    <property type="term" value="C:endosome"/>
    <property type="evidence" value="ECO:0007669"/>
    <property type="project" value="TreeGrafter"/>
</dbReference>
<dbReference type="PANTHER" id="PTHR31409:SF0">
    <property type="entry name" value="WASH COMPLEX SUBUNIT 4"/>
    <property type="match status" value="1"/>
</dbReference>
<dbReference type="Pfam" id="PF14745">
    <property type="entry name" value="WASH-4_N"/>
    <property type="match status" value="1"/>
</dbReference>
<feature type="domain" description="WASH complex subunit 7 central" evidence="1">
    <location>
        <begin position="593"/>
        <end position="935"/>
    </location>
</feature>
<dbReference type="InterPro" id="IPR028191">
    <property type="entry name" value="WASH-4_N"/>
</dbReference>
<name>A0A8J2WPL0_9CRUS</name>
<dbReference type="Pfam" id="PF14746">
    <property type="entry name" value="WASH-7_C"/>
    <property type="match status" value="1"/>
</dbReference>
<dbReference type="GO" id="GO:0007032">
    <property type="term" value="P:endosome organization"/>
    <property type="evidence" value="ECO:0007669"/>
    <property type="project" value="TreeGrafter"/>
</dbReference>
<protein>
    <recommendedName>
        <fullName evidence="6">WASH complex subunit 7</fullName>
    </recommendedName>
</protein>
<dbReference type="InterPro" id="IPR028283">
    <property type="entry name" value="WASH-7_C"/>
</dbReference>
<keyword evidence="5" id="KW-1185">Reference proteome</keyword>